<keyword evidence="7" id="KW-0106">Calcium</keyword>
<dbReference type="PANTHER" id="PTHR10582">
    <property type="entry name" value="TRANSIENT RECEPTOR POTENTIAL ION CHANNEL PROTEIN"/>
    <property type="match status" value="1"/>
</dbReference>
<organism evidence="16">
    <name type="scientific">Micromonas pusilla</name>
    <name type="common">Picoplanktonic green alga</name>
    <name type="synonym">Chromulina pusilla</name>
    <dbReference type="NCBI Taxonomy" id="38833"/>
    <lineage>
        <taxon>Eukaryota</taxon>
        <taxon>Viridiplantae</taxon>
        <taxon>Chlorophyta</taxon>
        <taxon>Mamiellophyceae</taxon>
        <taxon>Mamiellales</taxon>
        <taxon>Mamiellaceae</taxon>
        <taxon>Micromonas</taxon>
    </lineage>
</organism>
<protein>
    <recommendedName>
        <fullName evidence="15">C2 domain-containing protein</fullName>
    </recommendedName>
</protein>
<dbReference type="GO" id="GO:0005886">
    <property type="term" value="C:plasma membrane"/>
    <property type="evidence" value="ECO:0007669"/>
    <property type="project" value="UniProtKB-SubCell"/>
</dbReference>
<dbReference type="InterPro" id="IPR035892">
    <property type="entry name" value="C2_domain_sf"/>
</dbReference>
<evidence type="ECO:0000259" key="15">
    <source>
        <dbReference type="PROSITE" id="PS50004"/>
    </source>
</evidence>
<feature type="domain" description="C2" evidence="15">
    <location>
        <begin position="608"/>
        <end position="736"/>
    </location>
</feature>
<dbReference type="InterPro" id="IPR000008">
    <property type="entry name" value="C2_dom"/>
</dbReference>
<keyword evidence="6" id="KW-0677">Repeat</keyword>
<evidence type="ECO:0000256" key="11">
    <source>
        <dbReference type="ARBA" id="ARBA00023303"/>
    </source>
</evidence>
<evidence type="ECO:0000256" key="9">
    <source>
        <dbReference type="ARBA" id="ARBA00023065"/>
    </source>
</evidence>
<keyword evidence="2" id="KW-0813">Transport</keyword>
<dbReference type="InterPro" id="IPR005821">
    <property type="entry name" value="Ion_trans_dom"/>
</dbReference>
<dbReference type="PANTHER" id="PTHR10582:SF2">
    <property type="entry name" value="INACTIVE"/>
    <property type="match status" value="1"/>
</dbReference>
<evidence type="ECO:0000256" key="7">
    <source>
        <dbReference type="ARBA" id="ARBA00022837"/>
    </source>
</evidence>
<dbReference type="SMART" id="SM00239">
    <property type="entry name" value="C2"/>
    <property type="match status" value="1"/>
</dbReference>
<dbReference type="SMART" id="SM00248">
    <property type="entry name" value="ANK"/>
    <property type="match status" value="5"/>
</dbReference>
<keyword evidence="5 14" id="KW-0812">Transmembrane</keyword>
<dbReference type="Gene3D" id="1.25.40.20">
    <property type="entry name" value="Ankyrin repeat-containing domain"/>
    <property type="match status" value="1"/>
</dbReference>
<keyword evidence="4" id="KW-0109">Calcium transport</keyword>
<evidence type="ECO:0000256" key="12">
    <source>
        <dbReference type="PROSITE-ProRule" id="PRU00023"/>
    </source>
</evidence>
<keyword evidence="12" id="KW-0040">ANK repeat</keyword>
<feature type="repeat" description="ANK" evidence="12">
    <location>
        <begin position="125"/>
        <end position="157"/>
    </location>
</feature>
<evidence type="ECO:0000256" key="1">
    <source>
        <dbReference type="ARBA" id="ARBA00004651"/>
    </source>
</evidence>
<feature type="region of interest" description="Disordered" evidence="13">
    <location>
        <begin position="791"/>
        <end position="810"/>
    </location>
</feature>
<keyword evidence="11" id="KW-0407">Ion channel</keyword>
<keyword evidence="3" id="KW-1003">Cell membrane</keyword>
<dbReference type="CDD" id="cd00030">
    <property type="entry name" value="C2"/>
    <property type="match status" value="1"/>
</dbReference>
<accession>A0A7S0D484</accession>
<dbReference type="PROSITE" id="PS50088">
    <property type="entry name" value="ANK_REPEAT"/>
    <property type="match status" value="1"/>
</dbReference>
<name>A0A7S0D484_MICPS</name>
<evidence type="ECO:0000256" key="14">
    <source>
        <dbReference type="SAM" id="Phobius"/>
    </source>
</evidence>
<keyword evidence="9" id="KW-0406">Ion transport</keyword>
<dbReference type="Gene3D" id="2.60.40.150">
    <property type="entry name" value="C2 domain"/>
    <property type="match status" value="1"/>
</dbReference>
<evidence type="ECO:0000256" key="10">
    <source>
        <dbReference type="ARBA" id="ARBA00023136"/>
    </source>
</evidence>
<evidence type="ECO:0000256" key="6">
    <source>
        <dbReference type="ARBA" id="ARBA00022737"/>
    </source>
</evidence>
<keyword evidence="10 14" id="KW-0472">Membrane</keyword>
<dbReference type="GO" id="GO:0005216">
    <property type="term" value="F:monoatomic ion channel activity"/>
    <property type="evidence" value="ECO:0007669"/>
    <property type="project" value="InterPro"/>
</dbReference>
<evidence type="ECO:0000256" key="3">
    <source>
        <dbReference type="ARBA" id="ARBA00022475"/>
    </source>
</evidence>
<comment type="subcellular location">
    <subcellularLocation>
        <location evidence="1">Cell membrane</location>
        <topology evidence="1">Multi-pass membrane protein</topology>
    </subcellularLocation>
</comment>
<dbReference type="PROSITE" id="PS50004">
    <property type="entry name" value="C2"/>
    <property type="match status" value="1"/>
</dbReference>
<dbReference type="Pfam" id="PF12796">
    <property type="entry name" value="Ank_2"/>
    <property type="match status" value="1"/>
</dbReference>
<feature type="compositionally biased region" description="Basic and acidic residues" evidence="13">
    <location>
        <begin position="939"/>
        <end position="954"/>
    </location>
</feature>
<dbReference type="Pfam" id="PF00520">
    <property type="entry name" value="Ion_trans"/>
    <property type="match status" value="1"/>
</dbReference>
<feature type="compositionally biased region" description="Polar residues" evidence="13">
    <location>
        <begin position="793"/>
        <end position="802"/>
    </location>
</feature>
<sequence length="1265" mass="139203">MADDVIGSEDAVAEQARMFDTPGTPWYAVSKGTLEDIQKIWPATPCCRPHHKDASMETPCPVCGCTADVFARGPVGENVLHLAVLFHTPESVKMAKYLIERFGPSLVNAPYQTRARMTERPGLYEGEVALHIAIVHKDLELVRFMLQHGARLDTHTIGAFFGPGRVYFGETPFAFAASIGDRDIVKALLDHAAAQGGERKRLEVMTAVDAYGNTALHMCVKNNQLEMHDFLVDDLGFPEDVRNNAGMTPFIMAANDGNQKAFSSILRRRFSVVWTYGPVTNYSLSLADIDTVGADPHAHDSSVIDVILKKNHLALLNHPILVAVLDMKWRAFGRAAFFKSIAFYVAFLAVFTWQVDMHATERAQAQWHSTSRTAVEWVTFGLSLAMLAQHARDLAYFCRAYYRQLHALRVNSKDSEMPLYCLPGEKLDRRTNGMQLPRALRVVTPRRGTTFGHAGSLIAHAQKWRRGPLSGANKSDVTNGEGKDVDIVRAESGASVSQVSLRSISESEGEVSDGGSSLRVMSDDPSRRPRQKRSTKGDKSKSKRPRASQSMKRDLDFSRVSFDGFDAGVKNQRDSDVVYVLASSVVARRRWRLLREHWMSSYACVGLHQIARQMSLQHCDDYDDGVTVLLHVNVLEARGLAAADVDGRADPYCVVTAAPGARLRTKCQRKTLDPVWGQAFSFTAPPGIRRSGNKITLTVVDHDDFDFDDEMGVACVPFHDVPYVAPGMIPPGPVWLPLESRETNLSSEGTSGGSLSITAPIQRLEEMGRRVKDAGRAAVLDGAKKLERLKSLGPTSSLSASPGTRDDEKHQLGEVLVEVYYEVRGVPESEKPGLGSSASAIVSAFASLAEKKEDGAAAMKARHTAFLRGIGTANQERALRRRLEKHGYVPLDEAPPPKKRGAAKNGSDDDGTKSGSDSDDSDNSDSAESLTTAPVGDEINVRRSGSSDKKEKAFSRSSASARRTAEARRGRRRRKLGGFWKRARVEARHARRAFAFYVNSVLIPQPSLFMNLTHIALQTVHFALWQSGQGPSSADDVVFAIAALAAWGFTLYFAAGYRSVGFLTVIVVGCIKDVVRFSSLWCVVLFAFSQAFYVLDASWADSETVNGAAQESNGGQGDILWRLFSVAITANPFDEVFPVTDTNRLDVKTAYTFLGLMFSVLMSMLMLNVIIAMFNQTYMRVSAAAHEQWRMQWALKILLAEAQLDVKTRFKLRLGEDAVGKNGEKTRVHNFEINSGRGAHSEGSLEEAVSTLLAKKMEIPKEAFK</sequence>
<proteinExistence type="predicted"/>
<evidence type="ECO:0000256" key="2">
    <source>
        <dbReference type="ARBA" id="ARBA00022448"/>
    </source>
</evidence>
<dbReference type="EMBL" id="HBEN01008986">
    <property type="protein sequence ID" value="CAD8442588.1"/>
    <property type="molecule type" value="Transcribed_RNA"/>
</dbReference>
<gene>
    <name evidence="16" type="ORF">MSP1401_LOCUS7465</name>
</gene>
<dbReference type="GO" id="GO:0098703">
    <property type="term" value="P:calcium ion import across plasma membrane"/>
    <property type="evidence" value="ECO:0007669"/>
    <property type="project" value="TreeGrafter"/>
</dbReference>
<dbReference type="InterPro" id="IPR024862">
    <property type="entry name" value="TRPV"/>
</dbReference>
<feature type="transmembrane region" description="Helical" evidence="14">
    <location>
        <begin position="1150"/>
        <end position="1174"/>
    </location>
</feature>
<dbReference type="InterPro" id="IPR002110">
    <property type="entry name" value="Ankyrin_rpt"/>
</dbReference>
<evidence type="ECO:0000256" key="8">
    <source>
        <dbReference type="ARBA" id="ARBA00022989"/>
    </source>
</evidence>
<dbReference type="InterPro" id="IPR036770">
    <property type="entry name" value="Ankyrin_rpt-contain_sf"/>
</dbReference>
<dbReference type="SUPFAM" id="SSF48403">
    <property type="entry name" value="Ankyrin repeat"/>
    <property type="match status" value="1"/>
</dbReference>
<evidence type="ECO:0000256" key="5">
    <source>
        <dbReference type="ARBA" id="ARBA00022692"/>
    </source>
</evidence>
<feature type="transmembrane region" description="Helical" evidence="14">
    <location>
        <begin position="1074"/>
        <end position="1095"/>
    </location>
</feature>
<feature type="region of interest" description="Disordered" evidence="13">
    <location>
        <begin position="498"/>
        <end position="553"/>
    </location>
</feature>
<dbReference type="SUPFAM" id="SSF49562">
    <property type="entry name" value="C2 domain (Calcium/lipid-binding domain, CaLB)"/>
    <property type="match status" value="1"/>
</dbReference>
<dbReference type="PROSITE" id="PS50297">
    <property type="entry name" value="ANK_REP_REGION"/>
    <property type="match status" value="1"/>
</dbReference>
<feature type="region of interest" description="Disordered" evidence="13">
    <location>
        <begin position="886"/>
        <end position="970"/>
    </location>
</feature>
<dbReference type="AlphaFoldDB" id="A0A7S0D484"/>
<keyword evidence="8 14" id="KW-1133">Transmembrane helix</keyword>
<dbReference type="Pfam" id="PF00168">
    <property type="entry name" value="C2"/>
    <property type="match status" value="1"/>
</dbReference>
<evidence type="ECO:0000256" key="13">
    <source>
        <dbReference type="SAM" id="MobiDB-lite"/>
    </source>
</evidence>
<evidence type="ECO:0000313" key="16">
    <source>
        <dbReference type="EMBL" id="CAD8442588.1"/>
    </source>
</evidence>
<evidence type="ECO:0000256" key="4">
    <source>
        <dbReference type="ARBA" id="ARBA00022568"/>
    </source>
</evidence>
<reference evidence="16" key="1">
    <citation type="submission" date="2021-01" db="EMBL/GenBank/DDBJ databases">
        <authorList>
            <person name="Corre E."/>
            <person name="Pelletier E."/>
            <person name="Niang G."/>
            <person name="Scheremetjew M."/>
            <person name="Finn R."/>
            <person name="Kale V."/>
            <person name="Holt S."/>
            <person name="Cochrane G."/>
            <person name="Meng A."/>
            <person name="Brown T."/>
            <person name="Cohen L."/>
        </authorList>
    </citation>
    <scope>NUCLEOTIDE SEQUENCE</scope>
    <source>
        <strain evidence="16">CCAC1681</strain>
    </source>
</reference>